<dbReference type="PANTHER" id="PTHR37423:SF2">
    <property type="entry name" value="MEMBRANE-BOUND LYTIC MUREIN TRANSGLYCOSYLASE C"/>
    <property type="match status" value="1"/>
</dbReference>
<evidence type="ECO:0000313" key="3">
    <source>
        <dbReference type="Proteomes" id="UP000008037"/>
    </source>
</evidence>
<name>K0ILL7_NITGG</name>
<dbReference type="CDD" id="cd00118">
    <property type="entry name" value="LysM"/>
    <property type="match status" value="1"/>
</dbReference>
<dbReference type="Pfam" id="PF01476">
    <property type="entry name" value="LysM"/>
    <property type="match status" value="1"/>
</dbReference>
<dbReference type="HOGENOM" id="CLU_975273_0_0_2"/>
<dbReference type="SUPFAM" id="SSF53955">
    <property type="entry name" value="Lysozyme-like"/>
    <property type="match status" value="1"/>
</dbReference>
<dbReference type="InterPro" id="IPR023346">
    <property type="entry name" value="Lysozyme-like_dom_sf"/>
</dbReference>
<dbReference type="SMART" id="SM00257">
    <property type="entry name" value="LysM"/>
    <property type="match status" value="1"/>
</dbReference>
<organism evidence="2 3">
    <name type="scientific">Nitrososphaera gargensis (strain Ga9.2)</name>
    <dbReference type="NCBI Taxonomy" id="1237085"/>
    <lineage>
        <taxon>Archaea</taxon>
        <taxon>Nitrososphaerota</taxon>
        <taxon>Nitrososphaeria</taxon>
        <taxon>Nitrososphaerales</taxon>
        <taxon>Nitrososphaeraceae</taxon>
        <taxon>Nitrososphaera</taxon>
    </lineage>
</organism>
<dbReference type="InterPro" id="IPR008258">
    <property type="entry name" value="Transglycosylase_SLT_dom_1"/>
</dbReference>
<dbReference type="InterPro" id="IPR036779">
    <property type="entry name" value="LysM_dom_sf"/>
</dbReference>
<accession>K0ILL7</accession>
<proteinExistence type="predicted"/>
<feature type="domain" description="LysM" evidence="1">
    <location>
        <begin position="48"/>
        <end position="92"/>
    </location>
</feature>
<protein>
    <submittedName>
        <fullName evidence="2">Peptidoglycan-binding lysin domain-containing protein</fullName>
    </submittedName>
</protein>
<evidence type="ECO:0000259" key="1">
    <source>
        <dbReference type="PROSITE" id="PS51782"/>
    </source>
</evidence>
<dbReference type="PANTHER" id="PTHR37423">
    <property type="entry name" value="SOLUBLE LYTIC MUREIN TRANSGLYCOSYLASE-RELATED"/>
    <property type="match status" value="1"/>
</dbReference>
<dbReference type="STRING" id="1237085.Ngar_c02110"/>
<dbReference type="BioCyc" id="CNIT1237085:G1324-211-MONOMER"/>
<dbReference type="SUPFAM" id="SSF54106">
    <property type="entry name" value="LysM domain"/>
    <property type="match status" value="1"/>
</dbReference>
<gene>
    <name evidence="2" type="ordered locus">Ngar_c02110</name>
</gene>
<dbReference type="Proteomes" id="UP000008037">
    <property type="component" value="Chromosome"/>
</dbReference>
<dbReference type="Gene3D" id="3.10.350.10">
    <property type="entry name" value="LysM domain"/>
    <property type="match status" value="1"/>
</dbReference>
<dbReference type="Pfam" id="PF01464">
    <property type="entry name" value="SLT"/>
    <property type="match status" value="1"/>
</dbReference>
<dbReference type="InParanoid" id="K0ILL7"/>
<dbReference type="RefSeq" id="WP_015017732.1">
    <property type="nucleotide sequence ID" value="NC_018719.1"/>
</dbReference>
<dbReference type="KEGG" id="nga:Ngar_c02110"/>
<dbReference type="AlphaFoldDB" id="K0ILL7"/>
<dbReference type="InterPro" id="IPR018392">
    <property type="entry name" value="LysM"/>
</dbReference>
<sequence>MVNNQEKKNQYLALAAISSIWTLLLSTIVSMGGAGSLLQAAYASSSTTTYTVVSGDTLYKIGLRFGVPWQDIAQANDIQSPYLIYVGDVLVIPLNDASDDTTAIATGNPMYDQFDSYIKSSSRNYGISDQMLVKAMISQESYFDPRAVSPDSPCGVPPGWTDAQSKSFGLMQFTPACAEPQAGPPNLTTDTTSPYWSSSWFNPQYNIDRGVQALSRELSYVKSNFYGCSDEQYLLMAVATYNSGPGAVYGCGSWNERADTHINHVLSQYKTYAEMAGAPYPYAGY</sequence>
<dbReference type="PROSITE" id="PS51782">
    <property type="entry name" value="LYSM"/>
    <property type="match status" value="1"/>
</dbReference>
<reference evidence="2 3" key="1">
    <citation type="journal article" date="2012" name="Environ. Microbiol.">
        <title>The genome of the ammonia-oxidizing Candidatus Nitrososphaera gargensis: insights into metabolic versatility and environmental adaptations.</title>
        <authorList>
            <person name="Spang A."/>
            <person name="Poehlein A."/>
            <person name="Offre P."/>
            <person name="Zumbragel S."/>
            <person name="Haider S."/>
            <person name="Rychlik N."/>
            <person name="Nowka B."/>
            <person name="Schmeisser C."/>
            <person name="Lebedeva E.V."/>
            <person name="Rattei T."/>
            <person name="Bohm C."/>
            <person name="Schmid M."/>
            <person name="Galushko A."/>
            <person name="Hatzenpichler R."/>
            <person name="Weinmaier T."/>
            <person name="Daniel R."/>
            <person name="Schleper C."/>
            <person name="Spieck E."/>
            <person name="Streit W."/>
            <person name="Wagner M."/>
        </authorList>
    </citation>
    <scope>NUCLEOTIDE SEQUENCE [LARGE SCALE GENOMIC DNA]</scope>
    <source>
        <strain evidence="3">Ga9.2</strain>
    </source>
</reference>
<dbReference type="GeneID" id="13796387"/>
<keyword evidence="3" id="KW-1185">Reference proteome</keyword>
<dbReference type="EMBL" id="CP002408">
    <property type="protein sequence ID" value="AFU57159.1"/>
    <property type="molecule type" value="Genomic_DNA"/>
</dbReference>
<dbReference type="Gene3D" id="1.10.530.10">
    <property type="match status" value="1"/>
</dbReference>
<evidence type="ECO:0000313" key="2">
    <source>
        <dbReference type="EMBL" id="AFU57159.1"/>
    </source>
</evidence>